<keyword evidence="8" id="KW-1185">Reference proteome</keyword>
<dbReference type="PANTHER" id="PTHR45656:SF4">
    <property type="entry name" value="PROTEIN CBR-CLEC-78"/>
    <property type="match status" value="1"/>
</dbReference>
<dbReference type="EMBL" id="JAIWYP010000015">
    <property type="protein sequence ID" value="KAH3700731.1"/>
    <property type="molecule type" value="Genomic_DNA"/>
</dbReference>
<dbReference type="PROSITE" id="PS50923">
    <property type="entry name" value="SUSHI"/>
    <property type="match status" value="2"/>
</dbReference>
<comment type="caution">
    <text evidence="7">The sequence shown here is derived from an EMBL/GenBank/DDBJ whole genome shotgun (WGS) entry which is preliminary data.</text>
</comment>
<dbReference type="Pfam" id="PF00084">
    <property type="entry name" value="Sushi"/>
    <property type="match status" value="2"/>
</dbReference>
<name>A0A9D3YIN0_DREPO</name>
<dbReference type="InterPro" id="IPR035976">
    <property type="entry name" value="Sushi/SCR/CCP_sf"/>
</dbReference>
<dbReference type="Gene3D" id="2.10.70.10">
    <property type="entry name" value="Complement Module, domain 1"/>
    <property type="match status" value="3"/>
</dbReference>
<keyword evidence="3" id="KW-1015">Disulfide bond</keyword>
<dbReference type="InterPro" id="IPR000436">
    <property type="entry name" value="Sushi_SCR_CCP_dom"/>
</dbReference>
<dbReference type="Proteomes" id="UP000828390">
    <property type="component" value="Unassembled WGS sequence"/>
</dbReference>
<dbReference type="SUPFAM" id="SSF57535">
    <property type="entry name" value="Complement control module/SCR domain"/>
    <property type="match status" value="3"/>
</dbReference>
<reference evidence="7" key="2">
    <citation type="submission" date="2020-11" db="EMBL/GenBank/DDBJ databases">
        <authorList>
            <person name="McCartney M.A."/>
            <person name="Auch B."/>
            <person name="Kono T."/>
            <person name="Mallez S."/>
            <person name="Becker A."/>
            <person name="Gohl D.M."/>
            <person name="Silverstein K.A.T."/>
            <person name="Koren S."/>
            <person name="Bechman K.B."/>
            <person name="Herman A."/>
            <person name="Abrahante J.E."/>
            <person name="Garbe J."/>
        </authorList>
    </citation>
    <scope>NUCLEOTIDE SEQUENCE</scope>
    <source>
        <strain evidence="7">Duluth1</strain>
        <tissue evidence="7">Whole animal</tissue>
    </source>
</reference>
<feature type="domain" description="Sushi" evidence="6">
    <location>
        <begin position="79"/>
        <end position="133"/>
    </location>
</feature>
<proteinExistence type="predicted"/>
<evidence type="ECO:0000313" key="7">
    <source>
        <dbReference type="EMBL" id="KAH3700731.1"/>
    </source>
</evidence>
<sequence length="527" mass="56526">MSTATATDTSTATSILTSSPTSSIQTSFTMTFTASASSTITFTSLPTSTIVATSSSVLSTSTIQPTSTSAVASSSTSVPGCSTPILSNGQHNGPITIGSNVTFSCNQNYSLIGPSSAVCHGNGSWSPLPNCTRDCGVPFVDNAEWSGSSTTLGSNVTFTCNTSYVLQGNTTSTCQATGSWSPLPSCSYQCEEVAVIPNGKVAHSCLRLLQSCTVQISCNSTHDLIGQYNIICVPGGWSHEWPKCRPKAQLRGSLTSITLFIKPPSDEQGLKRFMDALGAELDDHFKTEMGSYYESVTVHSISSNGVANISFYIGNTDAATASFASSMAALIKGEPITVLNNKTRVKAATLESGQQVSLNQTEAEMSCAIYESIQGLCPTQTKCKYVDEKPVCEPLTKQDDFALLVGLGVGIPLFLIAALVLGLLTYRMCRNRRKMVEDDDTVSSYSTYKPVMGPYLPAIIPTRYNPMGRPGPIYSNEHGWDNMSEIGRNNAPSDVEVSIGFEDQLYRSEQPSNFSWDHMYPRINERL</sequence>
<dbReference type="SMART" id="SM00032">
    <property type="entry name" value="CCP"/>
    <property type="match status" value="3"/>
</dbReference>
<evidence type="ECO:0000313" key="8">
    <source>
        <dbReference type="Proteomes" id="UP000828390"/>
    </source>
</evidence>
<keyword evidence="5" id="KW-0812">Transmembrane</keyword>
<dbReference type="CDD" id="cd00033">
    <property type="entry name" value="CCP"/>
    <property type="match status" value="3"/>
</dbReference>
<keyword evidence="5" id="KW-0472">Membrane</keyword>
<dbReference type="AlphaFoldDB" id="A0A9D3YIN0"/>
<keyword evidence="5" id="KW-1133">Transmembrane helix</keyword>
<evidence type="ECO:0000256" key="4">
    <source>
        <dbReference type="PROSITE-ProRule" id="PRU00302"/>
    </source>
</evidence>
<feature type="transmembrane region" description="Helical" evidence="5">
    <location>
        <begin position="401"/>
        <end position="426"/>
    </location>
</feature>
<dbReference type="PANTHER" id="PTHR45656">
    <property type="entry name" value="PROTEIN CBR-CLEC-78"/>
    <property type="match status" value="1"/>
</dbReference>
<evidence type="ECO:0000256" key="5">
    <source>
        <dbReference type="SAM" id="Phobius"/>
    </source>
</evidence>
<keyword evidence="2" id="KW-0677">Repeat</keyword>
<evidence type="ECO:0000259" key="6">
    <source>
        <dbReference type="PROSITE" id="PS50923"/>
    </source>
</evidence>
<keyword evidence="1" id="KW-0732">Signal</keyword>
<gene>
    <name evidence="7" type="ORF">DPMN_075710</name>
</gene>
<evidence type="ECO:0000256" key="3">
    <source>
        <dbReference type="ARBA" id="ARBA00023157"/>
    </source>
</evidence>
<protein>
    <recommendedName>
        <fullName evidence="6">Sushi domain-containing protein</fullName>
    </recommendedName>
</protein>
<evidence type="ECO:0000256" key="1">
    <source>
        <dbReference type="ARBA" id="ARBA00022729"/>
    </source>
</evidence>
<dbReference type="InterPro" id="IPR051277">
    <property type="entry name" value="SEZ6_CSMD_C4BPB_Regulators"/>
</dbReference>
<keyword evidence="4" id="KW-0768">Sushi</keyword>
<accession>A0A9D3YIN0</accession>
<organism evidence="7 8">
    <name type="scientific">Dreissena polymorpha</name>
    <name type="common">Zebra mussel</name>
    <name type="synonym">Mytilus polymorpha</name>
    <dbReference type="NCBI Taxonomy" id="45954"/>
    <lineage>
        <taxon>Eukaryota</taxon>
        <taxon>Metazoa</taxon>
        <taxon>Spiralia</taxon>
        <taxon>Lophotrochozoa</taxon>
        <taxon>Mollusca</taxon>
        <taxon>Bivalvia</taxon>
        <taxon>Autobranchia</taxon>
        <taxon>Heteroconchia</taxon>
        <taxon>Euheterodonta</taxon>
        <taxon>Imparidentia</taxon>
        <taxon>Neoheterodontei</taxon>
        <taxon>Myida</taxon>
        <taxon>Dreissenoidea</taxon>
        <taxon>Dreissenidae</taxon>
        <taxon>Dreissena</taxon>
    </lineage>
</organism>
<evidence type="ECO:0000256" key="2">
    <source>
        <dbReference type="ARBA" id="ARBA00022737"/>
    </source>
</evidence>
<feature type="domain" description="Sushi" evidence="6">
    <location>
        <begin position="140"/>
        <end position="188"/>
    </location>
</feature>
<reference evidence="7" key="1">
    <citation type="journal article" date="2019" name="bioRxiv">
        <title>The Genome of the Zebra Mussel, Dreissena polymorpha: A Resource for Invasive Species Research.</title>
        <authorList>
            <person name="McCartney M.A."/>
            <person name="Auch B."/>
            <person name="Kono T."/>
            <person name="Mallez S."/>
            <person name="Zhang Y."/>
            <person name="Obille A."/>
            <person name="Becker A."/>
            <person name="Abrahante J.E."/>
            <person name="Garbe J."/>
            <person name="Badalamenti J.P."/>
            <person name="Herman A."/>
            <person name="Mangelson H."/>
            <person name="Liachko I."/>
            <person name="Sullivan S."/>
            <person name="Sone E.D."/>
            <person name="Koren S."/>
            <person name="Silverstein K.A.T."/>
            <person name="Beckman K.B."/>
            <person name="Gohl D.M."/>
        </authorList>
    </citation>
    <scope>NUCLEOTIDE SEQUENCE</scope>
    <source>
        <strain evidence="7">Duluth1</strain>
        <tissue evidence="7">Whole animal</tissue>
    </source>
</reference>
<comment type="caution">
    <text evidence="4">Lacks conserved residue(s) required for the propagation of feature annotation.</text>
</comment>